<dbReference type="Proteomes" id="UP000187609">
    <property type="component" value="Unassembled WGS sequence"/>
</dbReference>
<feature type="compositionally biased region" description="Basic residues" evidence="1">
    <location>
        <begin position="54"/>
        <end position="66"/>
    </location>
</feature>
<accession>A0A1J6IQM0</accession>
<feature type="region of interest" description="Disordered" evidence="1">
    <location>
        <begin position="39"/>
        <end position="79"/>
    </location>
</feature>
<gene>
    <name evidence="2" type="ORF">A4A49_29364</name>
</gene>
<name>A0A1J6IQM0_NICAT</name>
<protein>
    <submittedName>
        <fullName evidence="2">Uncharacterized protein</fullName>
    </submittedName>
</protein>
<proteinExistence type="predicted"/>
<dbReference type="Pfam" id="PF13450">
    <property type="entry name" value="NAD_binding_8"/>
    <property type="match status" value="1"/>
</dbReference>
<evidence type="ECO:0000313" key="2">
    <source>
        <dbReference type="EMBL" id="OIT07493.1"/>
    </source>
</evidence>
<dbReference type="PANTHER" id="PTHR16128:SF8">
    <property type="entry name" value="EXPRESSED PROTEIN"/>
    <property type="match status" value="1"/>
</dbReference>
<keyword evidence="3" id="KW-1185">Reference proteome</keyword>
<dbReference type="PANTHER" id="PTHR16128">
    <property type="entry name" value="FAD/NAD(P)-BINDING OXIDOREDUCTASE FAMILY PROTEIN"/>
    <property type="match status" value="1"/>
</dbReference>
<dbReference type="SUPFAM" id="SSF51905">
    <property type="entry name" value="FAD/NAD(P)-binding domain"/>
    <property type="match status" value="1"/>
</dbReference>
<comment type="caution">
    <text evidence="2">The sequence shown here is derived from an EMBL/GenBank/DDBJ whole genome shotgun (WGS) entry which is preliminary data.</text>
</comment>
<dbReference type="Gene3D" id="3.50.50.60">
    <property type="entry name" value="FAD/NAD(P)-binding domain"/>
    <property type="match status" value="1"/>
</dbReference>
<evidence type="ECO:0000313" key="3">
    <source>
        <dbReference type="Proteomes" id="UP000187609"/>
    </source>
</evidence>
<reference evidence="2" key="1">
    <citation type="submission" date="2016-11" db="EMBL/GenBank/DDBJ databases">
        <title>The genome of Nicotiana attenuata.</title>
        <authorList>
            <person name="Xu S."/>
            <person name="Brockmoeller T."/>
            <person name="Gaquerel E."/>
            <person name="Navarro A."/>
            <person name="Kuhl H."/>
            <person name="Gase K."/>
            <person name="Ling Z."/>
            <person name="Zhou W."/>
            <person name="Kreitzer C."/>
            <person name="Stanke M."/>
            <person name="Tang H."/>
            <person name="Lyons E."/>
            <person name="Pandey P."/>
            <person name="Pandey S.P."/>
            <person name="Timmermann B."/>
            <person name="Baldwin I.T."/>
        </authorList>
    </citation>
    <scope>NUCLEOTIDE SEQUENCE [LARGE SCALE GENOMIC DNA]</scope>
    <source>
        <strain evidence="2">UT</strain>
    </source>
</reference>
<evidence type="ECO:0000256" key="1">
    <source>
        <dbReference type="SAM" id="MobiDB-lite"/>
    </source>
</evidence>
<dbReference type="Gramene" id="OIT07493">
    <property type="protein sequence ID" value="OIT07493"/>
    <property type="gene ID" value="A4A49_29364"/>
</dbReference>
<dbReference type="InterPro" id="IPR036188">
    <property type="entry name" value="FAD/NAD-bd_sf"/>
</dbReference>
<dbReference type="AlphaFoldDB" id="A0A1J6IQM0"/>
<sequence length="141" mass="15486">MTSACSNNPLLSSSFLLKSPKLPNVSIFFPKFSNPISPMNSNNKAATGNSKNPTQRRSKSPGKYKPRYGTSRKSTLKKSLSQEQVNFTKPIPEDPVVGIIGGGMSGLACALYLEKRGIRSTVFDTVRYVSFLFLHSFVCFV</sequence>
<feature type="compositionally biased region" description="Polar residues" evidence="1">
    <location>
        <begin position="39"/>
        <end position="53"/>
    </location>
</feature>
<dbReference type="EMBL" id="MJEQ01037183">
    <property type="protein sequence ID" value="OIT07493.1"/>
    <property type="molecule type" value="Genomic_DNA"/>
</dbReference>
<dbReference type="STRING" id="49451.A0A1J6IQM0"/>
<organism evidence="2 3">
    <name type="scientific">Nicotiana attenuata</name>
    <name type="common">Coyote tobacco</name>
    <dbReference type="NCBI Taxonomy" id="49451"/>
    <lineage>
        <taxon>Eukaryota</taxon>
        <taxon>Viridiplantae</taxon>
        <taxon>Streptophyta</taxon>
        <taxon>Embryophyta</taxon>
        <taxon>Tracheophyta</taxon>
        <taxon>Spermatophyta</taxon>
        <taxon>Magnoliopsida</taxon>
        <taxon>eudicotyledons</taxon>
        <taxon>Gunneridae</taxon>
        <taxon>Pentapetalae</taxon>
        <taxon>asterids</taxon>
        <taxon>lamiids</taxon>
        <taxon>Solanales</taxon>
        <taxon>Solanaceae</taxon>
        <taxon>Nicotianoideae</taxon>
        <taxon>Nicotianeae</taxon>
        <taxon>Nicotiana</taxon>
    </lineage>
</organism>